<proteinExistence type="predicted"/>
<organism evidence="1 2">
    <name type="scientific">Gracilibacillus pellucidus</name>
    <dbReference type="NCBI Taxonomy" id="3095368"/>
    <lineage>
        <taxon>Bacteria</taxon>
        <taxon>Bacillati</taxon>
        <taxon>Bacillota</taxon>
        <taxon>Bacilli</taxon>
        <taxon>Bacillales</taxon>
        <taxon>Bacillaceae</taxon>
        <taxon>Gracilibacillus</taxon>
    </lineage>
</organism>
<name>A0ACC6M5V8_9BACI</name>
<reference evidence="1" key="1">
    <citation type="submission" date="2023-11" db="EMBL/GenBank/DDBJ databases">
        <title>Gracilibacillus pellucida a moderately halophilic bacterium isolated from saline soil in Xinjiang province.</title>
        <authorList>
            <person name="Zhang Z."/>
            <person name="Tan F."/>
            <person name="Wang Y."/>
            <person name="Xia M."/>
        </authorList>
    </citation>
    <scope>NUCLEOTIDE SEQUENCE</scope>
    <source>
        <strain evidence="1">S3-1-1</strain>
    </source>
</reference>
<sequence>MKIRIRRSTTNQSLDGVCGGIAEHFGISPFLVRLAFIFLIPAGLFVYIILANVMDAPVQSL</sequence>
<evidence type="ECO:0000313" key="1">
    <source>
        <dbReference type="EMBL" id="MDX8046339.1"/>
    </source>
</evidence>
<gene>
    <name evidence="1" type="ORF">SH601_10140</name>
</gene>
<protein>
    <submittedName>
        <fullName evidence="1">PspC domain-containing protein</fullName>
    </submittedName>
</protein>
<keyword evidence="2" id="KW-1185">Reference proteome</keyword>
<dbReference type="Proteomes" id="UP001277972">
    <property type="component" value="Unassembled WGS sequence"/>
</dbReference>
<comment type="caution">
    <text evidence="1">The sequence shown here is derived from an EMBL/GenBank/DDBJ whole genome shotgun (WGS) entry which is preliminary data.</text>
</comment>
<dbReference type="EMBL" id="JAWZSR010000005">
    <property type="protein sequence ID" value="MDX8046339.1"/>
    <property type="molecule type" value="Genomic_DNA"/>
</dbReference>
<accession>A0ACC6M5V8</accession>
<evidence type="ECO:0000313" key="2">
    <source>
        <dbReference type="Proteomes" id="UP001277972"/>
    </source>
</evidence>